<comment type="caution">
    <text evidence="2">The sequence shown here is derived from an EMBL/GenBank/DDBJ whole genome shotgun (WGS) entry which is preliminary data.</text>
</comment>
<reference evidence="2" key="2">
    <citation type="submission" date="2020-09" db="EMBL/GenBank/DDBJ databases">
        <authorList>
            <person name="Sun Q."/>
            <person name="Ohkuma M."/>
        </authorList>
    </citation>
    <scope>NUCLEOTIDE SEQUENCE</scope>
    <source>
        <strain evidence="2">JCM 4403</strain>
    </source>
</reference>
<reference evidence="2" key="1">
    <citation type="journal article" date="2014" name="Int. J. Syst. Evol. Microbiol.">
        <title>Complete genome sequence of Corynebacterium casei LMG S-19264T (=DSM 44701T), isolated from a smear-ripened cheese.</title>
        <authorList>
            <consortium name="US DOE Joint Genome Institute (JGI-PGF)"/>
            <person name="Walter F."/>
            <person name="Albersmeier A."/>
            <person name="Kalinowski J."/>
            <person name="Ruckert C."/>
        </authorList>
    </citation>
    <scope>NUCLEOTIDE SEQUENCE</scope>
    <source>
        <strain evidence="2">JCM 4403</strain>
    </source>
</reference>
<evidence type="ECO:0000313" key="3">
    <source>
        <dbReference type="Proteomes" id="UP000656732"/>
    </source>
</evidence>
<evidence type="ECO:0000313" key="2">
    <source>
        <dbReference type="EMBL" id="GGQ78100.1"/>
    </source>
</evidence>
<feature type="region of interest" description="Disordered" evidence="1">
    <location>
        <begin position="1"/>
        <end position="61"/>
    </location>
</feature>
<dbReference type="EMBL" id="BMTU01000004">
    <property type="protein sequence ID" value="GGQ78100.1"/>
    <property type="molecule type" value="Genomic_DNA"/>
</dbReference>
<evidence type="ECO:0000256" key="1">
    <source>
        <dbReference type="SAM" id="MobiDB-lite"/>
    </source>
</evidence>
<gene>
    <name evidence="2" type="ORF">GCM10010280_25720</name>
</gene>
<accession>A0A918EWH5</accession>
<dbReference type="AlphaFoldDB" id="A0A918EWH5"/>
<proteinExistence type="predicted"/>
<organism evidence="2 3">
    <name type="scientific">Streptomyces pilosus</name>
    <dbReference type="NCBI Taxonomy" id="28893"/>
    <lineage>
        <taxon>Bacteria</taxon>
        <taxon>Bacillati</taxon>
        <taxon>Actinomycetota</taxon>
        <taxon>Actinomycetes</taxon>
        <taxon>Kitasatosporales</taxon>
        <taxon>Streptomycetaceae</taxon>
        <taxon>Streptomyces</taxon>
    </lineage>
</organism>
<dbReference type="Proteomes" id="UP000656732">
    <property type="component" value="Unassembled WGS sequence"/>
</dbReference>
<name>A0A918EWH5_9ACTN</name>
<dbReference type="RefSeq" id="WP_189557916.1">
    <property type="nucleotide sequence ID" value="NZ_BMTE01000002.1"/>
</dbReference>
<keyword evidence="3" id="KW-1185">Reference proteome</keyword>
<sequence>MNTHTGPAPRFVRPLHHPRPDEPGPSRSPRGRGADRDGVARAVRPGADGIRPRAAQNRSAG</sequence>
<protein>
    <submittedName>
        <fullName evidence="2">Uncharacterized protein</fullName>
    </submittedName>
</protein>